<dbReference type="InterPro" id="IPR008920">
    <property type="entry name" value="TF_FadR/GntR_C"/>
</dbReference>
<dbReference type="SMART" id="SM00345">
    <property type="entry name" value="HTH_GNTR"/>
    <property type="match status" value="1"/>
</dbReference>
<evidence type="ECO:0000256" key="1">
    <source>
        <dbReference type="ARBA" id="ARBA00023015"/>
    </source>
</evidence>
<dbReference type="Pfam" id="PF00392">
    <property type="entry name" value="GntR"/>
    <property type="match status" value="1"/>
</dbReference>
<gene>
    <name evidence="5" type="ORF">NQ502_07895</name>
</gene>
<dbReference type="PANTHER" id="PTHR43537">
    <property type="entry name" value="TRANSCRIPTIONAL REGULATOR, GNTR FAMILY"/>
    <property type="match status" value="1"/>
</dbReference>
<dbReference type="EMBL" id="CP102290">
    <property type="protein sequence ID" value="UWP60940.1"/>
    <property type="molecule type" value="Genomic_DNA"/>
</dbReference>
<dbReference type="Proteomes" id="UP001060164">
    <property type="component" value="Chromosome"/>
</dbReference>
<keyword evidence="6" id="KW-1185">Reference proteome</keyword>
<keyword evidence="2" id="KW-0238">DNA-binding</keyword>
<dbReference type="PRINTS" id="PR00035">
    <property type="entry name" value="HTHGNTR"/>
</dbReference>
<dbReference type="InterPro" id="IPR000524">
    <property type="entry name" value="Tscrpt_reg_HTH_GntR"/>
</dbReference>
<evidence type="ECO:0000256" key="3">
    <source>
        <dbReference type="ARBA" id="ARBA00023163"/>
    </source>
</evidence>
<dbReference type="Pfam" id="PF07729">
    <property type="entry name" value="FCD"/>
    <property type="match status" value="1"/>
</dbReference>
<feature type="domain" description="HTH gntR-type" evidence="4">
    <location>
        <begin position="13"/>
        <end position="80"/>
    </location>
</feature>
<dbReference type="InterPro" id="IPR011711">
    <property type="entry name" value="GntR_C"/>
</dbReference>
<dbReference type="SUPFAM" id="SSF48008">
    <property type="entry name" value="GntR ligand-binding domain-like"/>
    <property type="match status" value="1"/>
</dbReference>
<keyword evidence="1" id="KW-0805">Transcription regulation</keyword>
<dbReference type="SUPFAM" id="SSF46785">
    <property type="entry name" value="Winged helix' DNA-binding domain"/>
    <property type="match status" value="1"/>
</dbReference>
<organism evidence="5 6">
    <name type="scientific">Ruminococcus gauvreauii</name>
    <dbReference type="NCBI Taxonomy" id="438033"/>
    <lineage>
        <taxon>Bacteria</taxon>
        <taxon>Bacillati</taxon>
        <taxon>Bacillota</taxon>
        <taxon>Clostridia</taxon>
        <taxon>Eubacteriales</taxon>
        <taxon>Oscillospiraceae</taxon>
        <taxon>Ruminococcus</taxon>
    </lineage>
</organism>
<protein>
    <submittedName>
        <fullName evidence="5">GntR family transcriptional regulator</fullName>
    </submittedName>
</protein>
<proteinExistence type="predicted"/>
<evidence type="ECO:0000313" key="5">
    <source>
        <dbReference type="EMBL" id="UWP60940.1"/>
    </source>
</evidence>
<dbReference type="SMART" id="SM00895">
    <property type="entry name" value="FCD"/>
    <property type="match status" value="1"/>
</dbReference>
<evidence type="ECO:0000313" key="6">
    <source>
        <dbReference type="Proteomes" id="UP001060164"/>
    </source>
</evidence>
<dbReference type="InterPro" id="IPR036388">
    <property type="entry name" value="WH-like_DNA-bd_sf"/>
</dbReference>
<dbReference type="PROSITE" id="PS50949">
    <property type="entry name" value="HTH_GNTR"/>
    <property type="match status" value="1"/>
</dbReference>
<reference evidence="5" key="1">
    <citation type="journal article" date="2022" name="Cell">
        <title>Design, construction, and in vivo augmentation of a complex gut microbiome.</title>
        <authorList>
            <person name="Cheng A.G."/>
            <person name="Ho P.Y."/>
            <person name="Aranda-Diaz A."/>
            <person name="Jain S."/>
            <person name="Yu F.B."/>
            <person name="Meng X."/>
            <person name="Wang M."/>
            <person name="Iakiviak M."/>
            <person name="Nagashima K."/>
            <person name="Zhao A."/>
            <person name="Murugkar P."/>
            <person name="Patil A."/>
            <person name="Atabakhsh K."/>
            <person name="Weakley A."/>
            <person name="Yan J."/>
            <person name="Brumbaugh A.R."/>
            <person name="Higginbottom S."/>
            <person name="Dimas A."/>
            <person name="Shiver A.L."/>
            <person name="Deutschbauer A."/>
            <person name="Neff N."/>
            <person name="Sonnenburg J.L."/>
            <person name="Huang K.C."/>
            <person name="Fischbach M.A."/>
        </authorList>
    </citation>
    <scope>NUCLEOTIDE SEQUENCE</scope>
    <source>
        <strain evidence="5">DSM 19829</strain>
    </source>
</reference>
<keyword evidence="3" id="KW-0804">Transcription</keyword>
<sequence>MTSDFHVSMNEYLPLRDVVFNTLRDAILHGELLPGERLMEITLANRLGVSRTPVREAIRKLELEGLVIMVPRKGAQVAQITEKDLNDVLEVRLGLEELAMQFACERIGEPQLEQIREAALEFEQVMESDDITALAQADVKFHELIYEATKNRRLIQIINNLREQMYRYRIEYLKDSNARRTLVKEHREIYEALKERDHKKANDCMRDHIENQQKAIIKSLHESE</sequence>
<dbReference type="Gene3D" id="1.20.120.530">
    <property type="entry name" value="GntR ligand-binding domain-like"/>
    <property type="match status" value="1"/>
</dbReference>
<accession>A0ABY5VK10</accession>
<dbReference type="InterPro" id="IPR000485">
    <property type="entry name" value="AsnC-type_HTH_dom"/>
</dbReference>
<dbReference type="Gene3D" id="1.10.10.10">
    <property type="entry name" value="Winged helix-like DNA-binding domain superfamily/Winged helix DNA-binding domain"/>
    <property type="match status" value="1"/>
</dbReference>
<evidence type="ECO:0000259" key="4">
    <source>
        <dbReference type="PROSITE" id="PS50949"/>
    </source>
</evidence>
<name>A0ABY5VK10_9FIRM</name>
<dbReference type="PANTHER" id="PTHR43537:SF24">
    <property type="entry name" value="GLUCONATE OPERON TRANSCRIPTIONAL REPRESSOR"/>
    <property type="match status" value="1"/>
</dbReference>
<dbReference type="CDD" id="cd07377">
    <property type="entry name" value="WHTH_GntR"/>
    <property type="match status" value="1"/>
</dbReference>
<dbReference type="RefSeq" id="WP_028527637.1">
    <property type="nucleotide sequence ID" value="NZ_CABLBR010000003.1"/>
</dbReference>
<evidence type="ECO:0000256" key="2">
    <source>
        <dbReference type="ARBA" id="ARBA00023125"/>
    </source>
</evidence>
<dbReference type="InterPro" id="IPR036390">
    <property type="entry name" value="WH_DNA-bd_sf"/>
</dbReference>
<dbReference type="PRINTS" id="PR00033">
    <property type="entry name" value="HTHASNC"/>
</dbReference>